<evidence type="ECO:0000313" key="2">
    <source>
        <dbReference type="EMBL" id="KIW26944.1"/>
    </source>
</evidence>
<dbReference type="Proteomes" id="UP000054466">
    <property type="component" value="Unassembled WGS sequence"/>
</dbReference>
<proteinExistence type="predicted"/>
<protein>
    <submittedName>
        <fullName evidence="2">Uncharacterized protein</fullName>
    </submittedName>
</protein>
<reference evidence="2 3" key="1">
    <citation type="submission" date="2015-01" db="EMBL/GenBank/DDBJ databases">
        <title>The Genome Sequence of Cladophialophora immunda CBS83496.</title>
        <authorList>
            <consortium name="The Broad Institute Genomics Platform"/>
            <person name="Cuomo C."/>
            <person name="de Hoog S."/>
            <person name="Gorbushina A."/>
            <person name="Stielow B."/>
            <person name="Teixiera M."/>
            <person name="Abouelleil A."/>
            <person name="Chapman S.B."/>
            <person name="Priest M."/>
            <person name="Young S.K."/>
            <person name="Wortman J."/>
            <person name="Nusbaum C."/>
            <person name="Birren B."/>
        </authorList>
    </citation>
    <scope>NUCLEOTIDE SEQUENCE [LARGE SCALE GENOMIC DNA]</scope>
    <source>
        <strain evidence="2 3">CBS 83496</strain>
    </source>
</reference>
<accession>A0A0D2CTK9</accession>
<dbReference type="AlphaFoldDB" id="A0A0D2CTK9"/>
<feature type="compositionally biased region" description="Basic and acidic residues" evidence="1">
    <location>
        <begin position="68"/>
        <end position="77"/>
    </location>
</feature>
<evidence type="ECO:0000256" key="1">
    <source>
        <dbReference type="SAM" id="MobiDB-lite"/>
    </source>
</evidence>
<sequence length="186" mass="20479">MIGIAGLHKGRLLDTFSLSVPMEIEVVQSSDRTTVFNSSHHTTSTSQPTPPPLRLGPWANEGPCGLDPKADKSPREPELPSYRCVLLCQLHRRNSRCPYAGLCSHGQAYAENLRKVLRTPKMRGMAILAVVDQLLQAVHGPRPLMFAHVHKDDAPAMPSTWRWCRAFQEVAHLGSLGLGARLLSST</sequence>
<evidence type="ECO:0000313" key="3">
    <source>
        <dbReference type="Proteomes" id="UP000054466"/>
    </source>
</evidence>
<dbReference type="GeneID" id="27345925"/>
<dbReference type="EMBL" id="KN847043">
    <property type="protein sequence ID" value="KIW26944.1"/>
    <property type="molecule type" value="Genomic_DNA"/>
</dbReference>
<keyword evidence="3" id="KW-1185">Reference proteome</keyword>
<gene>
    <name evidence="2" type="ORF">PV07_06731</name>
</gene>
<dbReference type="RefSeq" id="XP_016247160.1">
    <property type="nucleotide sequence ID" value="XM_016393741.1"/>
</dbReference>
<dbReference type="HOGENOM" id="CLU_1454229_0_0_1"/>
<dbReference type="VEuPathDB" id="FungiDB:PV07_06731"/>
<organism evidence="2 3">
    <name type="scientific">Cladophialophora immunda</name>
    <dbReference type="NCBI Taxonomy" id="569365"/>
    <lineage>
        <taxon>Eukaryota</taxon>
        <taxon>Fungi</taxon>
        <taxon>Dikarya</taxon>
        <taxon>Ascomycota</taxon>
        <taxon>Pezizomycotina</taxon>
        <taxon>Eurotiomycetes</taxon>
        <taxon>Chaetothyriomycetidae</taxon>
        <taxon>Chaetothyriales</taxon>
        <taxon>Herpotrichiellaceae</taxon>
        <taxon>Cladophialophora</taxon>
    </lineage>
</organism>
<feature type="compositionally biased region" description="Low complexity" evidence="1">
    <location>
        <begin position="38"/>
        <end position="47"/>
    </location>
</feature>
<feature type="region of interest" description="Disordered" evidence="1">
    <location>
        <begin position="35"/>
        <end position="77"/>
    </location>
</feature>
<name>A0A0D2CTK9_9EURO</name>